<keyword evidence="4" id="KW-1185">Reference proteome</keyword>
<organism evidence="2 4">
    <name type="scientific">Medicago truncatula</name>
    <name type="common">Barrel medic</name>
    <name type="synonym">Medicago tribuloides</name>
    <dbReference type="NCBI Taxonomy" id="3880"/>
    <lineage>
        <taxon>Eukaryota</taxon>
        <taxon>Viridiplantae</taxon>
        <taxon>Streptophyta</taxon>
        <taxon>Embryophyta</taxon>
        <taxon>Tracheophyta</taxon>
        <taxon>Spermatophyta</taxon>
        <taxon>Magnoliopsida</taxon>
        <taxon>eudicotyledons</taxon>
        <taxon>Gunneridae</taxon>
        <taxon>Pentapetalae</taxon>
        <taxon>rosids</taxon>
        <taxon>fabids</taxon>
        <taxon>Fabales</taxon>
        <taxon>Fabaceae</taxon>
        <taxon>Papilionoideae</taxon>
        <taxon>50 kb inversion clade</taxon>
        <taxon>NPAAA clade</taxon>
        <taxon>Hologalegina</taxon>
        <taxon>IRL clade</taxon>
        <taxon>Trifolieae</taxon>
        <taxon>Medicago</taxon>
    </lineage>
</organism>
<dbReference type="Proteomes" id="UP000002051">
    <property type="component" value="Unassembled WGS sequence"/>
</dbReference>
<protein>
    <submittedName>
        <fullName evidence="2">Transmembrane protein, putative</fullName>
    </submittedName>
</protein>
<keyword evidence="1" id="KW-1133">Transmembrane helix</keyword>
<keyword evidence="1 2" id="KW-0812">Transmembrane</keyword>
<keyword evidence="1" id="KW-0472">Membrane</keyword>
<evidence type="ECO:0000313" key="4">
    <source>
        <dbReference type="Proteomes" id="UP000002051"/>
    </source>
</evidence>
<name>G7L032_MEDTR</name>
<dbReference type="EnsemblPlants" id="AES78252">
    <property type="protein sequence ID" value="AES78252"/>
    <property type="gene ID" value="MTR_7g026390"/>
</dbReference>
<proteinExistence type="predicted"/>
<dbReference type="EMBL" id="CM001223">
    <property type="protein sequence ID" value="AES78252.1"/>
    <property type="molecule type" value="Genomic_DNA"/>
</dbReference>
<dbReference type="AlphaFoldDB" id="G7L032"/>
<evidence type="ECO:0000313" key="3">
    <source>
        <dbReference type="EnsemblPlants" id="AES78252"/>
    </source>
</evidence>
<reference evidence="2 4" key="1">
    <citation type="journal article" date="2011" name="Nature">
        <title>The Medicago genome provides insight into the evolution of rhizobial symbioses.</title>
        <authorList>
            <person name="Young N.D."/>
            <person name="Debelle F."/>
            <person name="Oldroyd G.E."/>
            <person name="Geurts R."/>
            <person name="Cannon S.B."/>
            <person name="Udvardi M.K."/>
            <person name="Benedito V.A."/>
            <person name="Mayer K.F."/>
            <person name="Gouzy J."/>
            <person name="Schoof H."/>
            <person name="Van de Peer Y."/>
            <person name="Proost S."/>
            <person name="Cook D.R."/>
            <person name="Meyers B.C."/>
            <person name="Spannagl M."/>
            <person name="Cheung F."/>
            <person name="De Mita S."/>
            <person name="Krishnakumar V."/>
            <person name="Gundlach H."/>
            <person name="Zhou S."/>
            <person name="Mudge J."/>
            <person name="Bharti A.K."/>
            <person name="Murray J.D."/>
            <person name="Naoumkina M.A."/>
            <person name="Rosen B."/>
            <person name="Silverstein K.A."/>
            <person name="Tang H."/>
            <person name="Rombauts S."/>
            <person name="Zhao P.X."/>
            <person name="Zhou P."/>
            <person name="Barbe V."/>
            <person name="Bardou P."/>
            <person name="Bechner M."/>
            <person name="Bellec A."/>
            <person name="Berger A."/>
            <person name="Berges H."/>
            <person name="Bidwell S."/>
            <person name="Bisseling T."/>
            <person name="Choisne N."/>
            <person name="Couloux A."/>
            <person name="Denny R."/>
            <person name="Deshpande S."/>
            <person name="Dai X."/>
            <person name="Doyle J.J."/>
            <person name="Dudez A.M."/>
            <person name="Farmer A.D."/>
            <person name="Fouteau S."/>
            <person name="Franken C."/>
            <person name="Gibelin C."/>
            <person name="Gish J."/>
            <person name="Goldstein S."/>
            <person name="Gonzalez A.J."/>
            <person name="Green P.J."/>
            <person name="Hallab A."/>
            <person name="Hartog M."/>
            <person name="Hua A."/>
            <person name="Humphray S.J."/>
            <person name="Jeong D.H."/>
            <person name="Jing Y."/>
            <person name="Jocker A."/>
            <person name="Kenton S.M."/>
            <person name="Kim D.J."/>
            <person name="Klee K."/>
            <person name="Lai H."/>
            <person name="Lang C."/>
            <person name="Lin S."/>
            <person name="Macmil S.L."/>
            <person name="Magdelenat G."/>
            <person name="Matthews L."/>
            <person name="McCorrison J."/>
            <person name="Monaghan E.L."/>
            <person name="Mun J.H."/>
            <person name="Najar F.Z."/>
            <person name="Nicholson C."/>
            <person name="Noirot C."/>
            <person name="O'Bleness M."/>
            <person name="Paule C.R."/>
            <person name="Poulain J."/>
            <person name="Prion F."/>
            <person name="Qin B."/>
            <person name="Qu C."/>
            <person name="Retzel E.F."/>
            <person name="Riddle C."/>
            <person name="Sallet E."/>
            <person name="Samain S."/>
            <person name="Samson N."/>
            <person name="Sanders I."/>
            <person name="Saurat O."/>
            <person name="Scarpelli C."/>
            <person name="Schiex T."/>
            <person name="Segurens B."/>
            <person name="Severin A.J."/>
            <person name="Sherrier D.J."/>
            <person name="Shi R."/>
            <person name="Sims S."/>
            <person name="Singer S.R."/>
            <person name="Sinharoy S."/>
            <person name="Sterck L."/>
            <person name="Viollet A."/>
            <person name="Wang B.B."/>
            <person name="Wang K."/>
            <person name="Wang M."/>
            <person name="Wang X."/>
            <person name="Warfsmann J."/>
            <person name="Weissenbach J."/>
            <person name="White D.D."/>
            <person name="White J.D."/>
            <person name="Wiley G.B."/>
            <person name="Wincker P."/>
            <person name="Xing Y."/>
            <person name="Yang L."/>
            <person name="Yao Z."/>
            <person name="Ying F."/>
            <person name="Zhai J."/>
            <person name="Zhou L."/>
            <person name="Zuber A."/>
            <person name="Denarie J."/>
            <person name="Dixon R.A."/>
            <person name="May G.D."/>
            <person name="Schwartz D.C."/>
            <person name="Rogers J."/>
            <person name="Quetier F."/>
            <person name="Town C.D."/>
            <person name="Roe B.A."/>
        </authorList>
    </citation>
    <scope>NUCLEOTIDE SEQUENCE [LARGE SCALE GENOMIC DNA]</scope>
    <source>
        <strain evidence="2">A17</strain>
        <strain evidence="3 4">cv. Jemalong A17</strain>
    </source>
</reference>
<evidence type="ECO:0000313" key="2">
    <source>
        <dbReference type="EMBL" id="AES78252.1"/>
    </source>
</evidence>
<reference evidence="2 4" key="2">
    <citation type="journal article" date="2014" name="BMC Genomics">
        <title>An improved genome release (version Mt4.0) for the model legume Medicago truncatula.</title>
        <authorList>
            <person name="Tang H."/>
            <person name="Krishnakumar V."/>
            <person name="Bidwell S."/>
            <person name="Rosen B."/>
            <person name="Chan A."/>
            <person name="Zhou S."/>
            <person name="Gentzbittel L."/>
            <person name="Childs K.L."/>
            <person name="Yandell M."/>
            <person name="Gundlach H."/>
            <person name="Mayer K.F."/>
            <person name="Schwartz D.C."/>
            <person name="Town C.D."/>
        </authorList>
    </citation>
    <scope>GENOME REANNOTATION</scope>
    <source>
        <strain evidence="3 4">cv. Jemalong A17</strain>
    </source>
</reference>
<dbReference type="HOGENOM" id="CLU_2964382_0_0_1"/>
<sequence length="59" mass="6960">MISGSGHKKTRRDFKHRDTIFMNQILHISLFFTPFHFELGFGINMKVLDNFVSFPMDLV</sequence>
<accession>G7L032</accession>
<gene>
    <name evidence="2" type="ordered locus">MTR_7g026390</name>
</gene>
<reference evidence="3" key="3">
    <citation type="submission" date="2015-04" db="UniProtKB">
        <authorList>
            <consortium name="EnsemblPlants"/>
        </authorList>
    </citation>
    <scope>IDENTIFICATION</scope>
    <source>
        <strain evidence="3">cv. Jemalong A17</strain>
    </source>
</reference>
<dbReference type="PaxDb" id="3880-AES78252"/>
<feature type="transmembrane region" description="Helical" evidence="1">
    <location>
        <begin position="20"/>
        <end position="37"/>
    </location>
</feature>
<evidence type="ECO:0000256" key="1">
    <source>
        <dbReference type="SAM" id="Phobius"/>
    </source>
</evidence>